<reference evidence="2 3" key="1">
    <citation type="journal article" date="2018" name="Genet. Mol. Biol.">
        <title>The genome sequence of Dyella jiangningensis FCAV SCS01 from a lignocellulose-decomposing microbial consortium metagenome reveals potential for biotechnological applications.</title>
        <authorList>
            <person name="Desiderato J.G."/>
            <person name="Alvarenga D.O."/>
            <person name="Constancio M.T.L."/>
            <person name="Alves L.M.C."/>
            <person name="Varani A.M."/>
        </authorList>
    </citation>
    <scope>NUCLEOTIDE SEQUENCE [LARGE SCALE GENOMIC DNA]</scope>
    <source>
        <strain evidence="2 3">FCAV SCS01</strain>
    </source>
</reference>
<protein>
    <submittedName>
        <fullName evidence="2">Uncharacterized protein</fullName>
    </submittedName>
</protein>
<comment type="caution">
    <text evidence="2">The sequence shown here is derived from an EMBL/GenBank/DDBJ whole genome shotgun (WGS) entry which is preliminary data.</text>
</comment>
<keyword evidence="1" id="KW-0732">Signal</keyword>
<name>A0A328P869_9GAMM</name>
<organism evidence="2 3">
    <name type="scientific">Dyella jiangningensis</name>
    <dbReference type="NCBI Taxonomy" id="1379159"/>
    <lineage>
        <taxon>Bacteria</taxon>
        <taxon>Pseudomonadati</taxon>
        <taxon>Pseudomonadota</taxon>
        <taxon>Gammaproteobacteria</taxon>
        <taxon>Lysobacterales</taxon>
        <taxon>Rhodanobacteraceae</taxon>
        <taxon>Dyella</taxon>
    </lineage>
</organism>
<dbReference type="EMBL" id="NFZS01000001">
    <property type="protein sequence ID" value="RAO77533.1"/>
    <property type="molecule type" value="Genomic_DNA"/>
</dbReference>
<evidence type="ECO:0000256" key="1">
    <source>
        <dbReference type="SAM" id="SignalP"/>
    </source>
</evidence>
<evidence type="ECO:0000313" key="3">
    <source>
        <dbReference type="Proteomes" id="UP000248926"/>
    </source>
</evidence>
<dbReference type="AlphaFoldDB" id="A0A328P869"/>
<sequence>MGMAIMKMKALACLVFLAGASGAAAHDALLTQALSRPALPAGELHGSLRTTTIVRGGKEPETEVETVDLDKSPDKALASYAELGNVIGSDAHLVSQAAGRTVYAFTTRRLPRGRTGGSYVHADSDGNDSDDLSDDDLFNGEAEVSIDAQGEPFISHLDLHLAKPKGNLLARTKKINVSYAFAPNATKEAMVTTAVSVHVDVRALLFVHRDVHAESVLLADAPP</sequence>
<evidence type="ECO:0000313" key="2">
    <source>
        <dbReference type="EMBL" id="RAO77533.1"/>
    </source>
</evidence>
<dbReference type="Proteomes" id="UP000248926">
    <property type="component" value="Unassembled WGS sequence"/>
</dbReference>
<accession>A0A328P869</accession>
<dbReference type="RefSeq" id="WP_146745292.1">
    <property type="nucleotide sequence ID" value="NZ_NFZS01000001.1"/>
</dbReference>
<gene>
    <name evidence="2" type="ORF">CA260_06575</name>
</gene>
<feature type="signal peptide" evidence="1">
    <location>
        <begin position="1"/>
        <end position="25"/>
    </location>
</feature>
<feature type="chain" id="PRO_5016315546" evidence="1">
    <location>
        <begin position="26"/>
        <end position="223"/>
    </location>
</feature>
<proteinExistence type="predicted"/>
<keyword evidence="3" id="KW-1185">Reference proteome</keyword>
<dbReference type="OrthoDB" id="5954412at2"/>